<organism evidence="6 7">
    <name type="scientific">Tichowtungia aerotolerans</name>
    <dbReference type="NCBI Taxonomy" id="2697043"/>
    <lineage>
        <taxon>Bacteria</taxon>
        <taxon>Pseudomonadati</taxon>
        <taxon>Kiritimatiellota</taxon>
        <taxon>Tichowtungiia</taxon>
        <taxon>Tichowtungiales</taxon>
        <taxon>Tichowtungiaceae</taxon>
        <taxon>Tichowtungia</taxon>
    </lineage>
</organism>
<feature type="domain" description="HTH arsR-type" evidence="5">
    <location>
        <begin position="38"/>
        <end position="72"/>
    </location>
</feature>
<sequence length="160" mass="18148">MQTTLTELEQEIVDIFVRMAGVLNLPRSVGELYGLLFISPSPLCINDCMEKLGISKGSTSQGLKILRSFGAVKTVYVPGERRDYFEAESGLRKIVTGFVNEQIRPHLEGGNERMGRLEELVRVSDSEQKEFFADRIDRLKGWQKRANLLLPFALNFIKPE</sequence>
<dbReference type="AlphaFoldDB" id="A0A6P1M8G1"/>
<keyword evidence="7" id="KW-1185">Reference proteome</keyword>
<keyword evidence="1 4" id="KW-0805">Transcription regulation</keyword>
<dbReference type="EMBL" id="CP047593">
    <property type="protein sequence ID" value="QHI70171.1"/>
    <property type="molecule type" value="Genomic_DNA"/>
</dbReference>
<evidence type="ECO:0000256" key="1">
    <source>
        <dbReference type="ARBA" id="ARBA00023015"/>
    </source>
</evidence>
<name>A0A6P1M8G1_9BACT</name>
<evidence type="ECO:0000256" key="4">
    <source>
        <dbReference type="PIRNR" id="PIRNR006707"/>
    </source>
</evidence>
<evidence type="ECO:0000256" key="2">
    <source>
        <dbReference type="ARBA" id="ARBA00023125"/>
    </source>
</evidence>
<evidence type="ECO:0000256" key="3">
    <source>
        <dbReference type="ARBA" id="ARBA00023163"/>
    </source>
</evidence>
<dbReference type="GO" id="GO:0003677">
    <property type="term" value="F:DNA binding"/>
    <property type="evidence" value="ECO:0007669"/>
    <property type="project" value="UniProtKB-UniRule"/>
</dbReference>
<gene>
    <name evidence="6" type="ORF">GT409_12190</name>
</gene>
<dbReference type="PIRSF" id="PIRSF006707">
    <property type="entry name" value="MJ1563"/>
    <property type="match status" value="1"/>
</dbReference>
<keyword evidence="2 4" id="KW-0238">DNA-binding</keyword>
<dbReference type="GO" id="GO:0003700">
    <property type="term" value="F:DNA-binding transcription factor activity"/>
    <property type="evidence" value="ECO:0007669"/>
    <property type="project" value="InterPro"/>
</dbReference>
<dbReference type="RefSeq" id="WP_160629349.1">
    <property type="nucleotide sequence ID" value="NZ_CP047593.1"/>
</dbReference>
<evidence type="ECO:0000313" key="7">
    <source>
        <dbReference type="Proteomes" id="UP000464954"/>
    </source>
</evidence>
<comment type="similarity">
    <text evidence="4">Belongs to the GbsR family.</text>
</comment>
<dbReference type="Gene3D" id="1.10.10.10">
    <property type="entry name" value="Winged helix-like DNA-binding domain superfamily/Winged helix DNA-binding domain"/>
    <property type="match status" value="1"/>
</dbReference>
<keyword evidence="3 4" id="KW-0804">Transcription</keyword>
<dbReference type="KEGG" id="taer:GT409_12190"/>
<dbReference type="SUPFAM" id="SSF46785">
    <property type="entry name" value="Winged helix' DNA-binding domain"/>
    <property type="match status" value="1"/>
</dbReference>
<dbReference type="Pfam" id="PF01022">
    <property type="entry name" value="HTH_5"/>
    <property type="match status" value="1"/>
</dbReference>
<dbReference type="PANTHER" id="PTHR38465:SF1">
    <property type="entry name" value="HTH-TYPE TRANSCRIPTIONAL REGULATOR MJ1563-RELATED"/>
    <property type="match status" value="1"/>
</dbReference>
<dbReference type="InterPro" id="IPR026282">
    <property type="entry name" value="MJ1563"/>
</dbReference>
<evidence type="ECO:0000259" key="5">
    <source>
        <dbReference type="Pfam" id="PF01022"/>
    </source>
</evidence>
<dbReference type="Proteomes" id="UP000464954">
    <property type="component" value="Chromosome"/>
</dbReference>
<dbReference type="InterPro" id="IPR001845">
    <property type="entry name" value="HTH_ArsR_DNA-bd_dom"/>
</dbReference>
<accession>A0A6P1M8G1</accession>
<evidence type="ECO:0000313" key="6">
    <source>
        <dbReference type="EMBL" id="QHI70171.1"/>
    </source>
</evidence>
<reference evidence="6 7" key="1">
    <citation type="submission" date="2020-01" db="EMBL/GenBank/DDBJ databases">
        <title>Ponticoccus aerotolerans gen. nov., sp. nov., an anaerobic bacterium and proposal of Ponticoccusceae fam. nov., Ponticoccusles ord. nov. and Ponticoccuse classis nov. in the phylum Kiritimatiellaeota.</title>
        <authorList>
            <person name="Zhou L.Y."/>
            <person name="Du Z.J."/>
        </authorList>
    </citation>
    <scope>NUCLEOTIDE SEQUENCE [LARGE SCALE GENOMIC DNA]</scope>
    <source>
        <strain evidence="6 7">S-5007</strain>
    </source>
</reference>
<proteinExistence type="inferred from homology"/>
<protein>
    <recommendedName>
        <fullName evidence="4">HTH-type transcriptional regulator</fullName>
    </recommendedName>
</protein>
<dbReference type="InterPro" id="IPR052362">
    <property type="entry name" value="HTH-GbsR_regulator"/>
</dbReference>
<dbReference type="PANTHER" id="PTHR38465">
    <property type="entry name" value="HTH-TYPE TRANSCRIPTIONAL REGULATOR MJ1563-RELATED"/>
    <property type="match status" value="1"/>
</dbReference>
<dbReference type="InterPro" id="IPR036390">
    <property type="entry name" value="WH_DNA-bd_sf"/>
</dbReference>
<dbReference type="InterPro" id="IPR036388">
    <property type="entry name" value="WH-like_DNA-bd_sf"/>
</dbReference>